<reference evidence="2" key="1">
    <citation type="submission" date="2021-02" db="EMBL/GenBank/DDBJ databases">
        <authorList>
            <person name="Nieuwenhuis M."/>
            <person name="Van De Peppel L.J.J."/>
        </authorList>
    </citation>
    <scope>NUCLEOTIDE SEQUENCE</scope>
    <source>
        <strain evidence="2">D49</strain>
    </source>
</reference>
<organism evidence="2 3">
    <name type="scientific">Sphagnurus paluster</name>
    <dbReference type="NCBI Taxonomy" id="117069"/>
    <lineage>
        <taxon>Eukaryota</taxon>
        <taxon>Fungi</taxon>
        <taxon>Dikarya</taxon>
        <taxon>Basidiomycota</taxon>
        <taxon>Agaricomycotina</taxon>
        <taxon>Agaricomycetes</taxon>
        <taxon>Agaricomycetidae</taxon>
        <taxon>Agaricales</taxon>
        <taxon>Tricholomatineae</taxon>
        <taxon>Lyophyllaceae</taxon>
        <taxon>Sphagnurus</taxon>
    </lineage>
</organism>
<keyword evidence="3" id="KW-1185">Reference proteome</keyword>
<dbReference type="OrthoDB" id="3016814at2759"/>
<proteinExistence type="predicted"/>
<feature type="region of interest" description="Disordered" evidence="1">
    <location>
        <begin position="353"/>
        <end position="397"/>
    </location>
</feature>
<accession>A0A9P7K433</accession>
<feature type="compositionally biased region" description="Low complexity" evidence="1">
    <location>
        <begin position="245"/>
        <end position="267"/>
    </location>
</feature>
<dbReference type="EMBL" id="JABCKI010005979">
    <property type="protein sequence ID" value="KAG5636073.1"/>
    <property type="molecule type" value="Genomic_DNA"/>
</dbReference>
<evidence type="ECO:0000313" key="3">
    <source>
        <dbReference type="Proteomes" id="UP000717328"/>
    </source>
</evidence>
<gene>
    <name evidence="2" type="ORF">H0H81_009193</name>
</gene>
<name>A0A9P7K433_9AGAR</name>
<sequence length="397" mass="42952">MCLANPVKAYPVANLNGSISLPEIEAPVFATSPFETASNISSSVPSLSSLLNFTPSSSMPISCLSALEKKTNDITDSMSLPAIPLIKESSLQSSASSPAVIYSLEKANINTIAPPITHQGCSLPIDISFQDIPSLSDPNYEERAFNFPSPEERILHEESPQVTVFEEHQWSAPDGEIYPPVISLVSQDDLSGLITHPYVIDEAPSPSLFTPQPDAYSPALPNDFTLFVGPPVVDENTADRTPTEPLFSSSMSNQSLSDQLSSPLSSPPATIMQKHGDNFRNTFDGEVLKRPASPYNKRLRSASNNPPTRMECAVAPRAVSVSSRLNQPLDADLAILKLPPPPKSTFKVPEIVVSSTKRRRGRARQTSDTAVDTTERLQIGGSRRRSSASLKVVDKEN</sequence>
<feature type="region of interest" description="Disordered" evidence="1">
    <location>
        <begin position="234"/>
        <end position="267"/>
    </location>
</feature>
<dbReference type="Proteomes" id="UP000717328">
    <property type="component" value="Unassembled WGS sequence"/>
</dbReference>
<reference evidence="2" key="2">
    <citation type="submission" date="2021-10" db="EMBL/GenBank/DDBJ databases">
        <title>Phylogenomics reveals ancestral predisposition of the termite-cultivated fungus Termitomyces towards a domesticated lifestyle.</title>
        <authorList>
            <person name="Auxier B."/>
            <person name="Grum-Grzhimaylo A."/>
            <person name="Cardenas M.E."/>
            <person name="Lodge J.D."/>
            <person name="Laessoe T."/>
            <person name="Pedersen O."/>
            <person name="Smith M.E."/>
            <person name="Kuyper T.W."/>
            <person name="Franco-Molano E.A."/>
            <person name="Baroni T.J."/>
            <person name="Aanen D.K."/>
        </authorList>
    </citation>
    <scope>NUCLEOTIDE SEQUENCE</scope>
    <source>
        <strain evidence="2">D49</strain>
    </source>
</reference>
<protein>
    <submittedName>
        <fullName evidence="2">Uncharacterized protein</fullName>
    </submittedName>
</protein>
<comment type="caution">
    <text evidence="2">The sequence shown here is derived from an EMBL/GenBank/DDBJ whole genome shotgun (WGS) entry which is preliminary data.</text>
</comment>
<evidence type="ECO:0000313" key="2">
    <source>
        <dbReference type="EMBL" id="KAG5636073.1"/>
    </source>
</evidence>
<dbReference type="AlphaFoldDB" id="A0A9P7K433"/>
<evidence type="ECO:0000256" key="1">
    <source>
        <dbReference type="SAM" id="MobiDB-lite"/>
    </source>
</evidence>